<dbReference type="Pfam" id="PF13410">
    <property type="entry name" value="GST_C_2"/>
    <property type="match status" value="1"/>
</dbReference>
<dbReference type="Proteomes" id="UP000501130">
    <property type="component" value="Chromosome"/>
</dbReference>
<evidence type="ECO:0000259" key="1">
    <source>
        <dbReference type="Pfam" id="PF13417"/>
    </source>
</evidence>
<dbReference type="PANTHER" id="PTHR12289:SF67">
    <property type="match status" value="1"/>
</dbReference>
<dbReference type="InterPro" id="IPR050931">
    <property type="entry name" value="Mito_Protein_Transport_Metaxin"/>
</dbReference>
<reference evidence="2 3" key="1">
    <citation type="submission" date="2020-05" db="EMBL/GenBank/DDBJ databases">
        <title>Compete genome of Limnobacter sp. SAORIC-580.</title>
        <authorList>
            <person name="Song J."/>
            <person name="Cho J.-C."/>
        </authorList>
    </citation>
    <scope>NUCLEOTIDE SEQUENCE [LARGE SCALE GENOMIC DNA]</scope>
    <source>
        <strain evidence="2 3">SAORIC-580</strain>
    </source>
</reference>
<proteinExistence type="predicted"/>
<dbReference type="InterPro" id="IPR004045">
    <property type="entry name" value="Glutathione_S-Trfase_N"/>
</dbReference>
<organism evidence="2 3">
    <name type="scientific">Limnobacter profundi</name>
    <dbReference type="NCBI Taxonomy" id="2732163"/>
    <lineage>
        <taxon>Bacteria</taxon>
        <taxon>Pseudomonadati</taxon>
        <taxon>Pseudomonadota</taxon>
        <taxon>Betaproteobacteria</taxon>
        <taxon>Burkholderiales</taxon>
        <taxon>Burkholderiaceae</taxon>
        <taxon>Limnobacter</taxon>
    </lineage>
</organism>
<dbReference type="Gene3D" id="1.20.1050.10">
    <property type="match status" value="2"/>
</dbReference>
<evidence type="ECO:0000313" key="3">
    <source>
        <dbReference type="Proteomes" id="UP000501130"/>
    </source>
</evidence>
<dbReference type="SUPFAM" id="SSF52833">
    <property type="entry name" value="Thioredoxin-like"/>
    <property type="match status" value="1"/>
</dbReference>
<dbReference type="InterPro" id="IPR036249">
    <property type="entry name" value="Thioredoxin-like_sf"/>
</dbReference>
<feature type="domain" description="GST N-terminal" evidence="1">
    <location>
        <begin position="10"/>
        <end position="81"/>
    </location>
</feature>
<dbReference type="CDD" id="cd00299">
    <property type="entry name" value="GST_C_family"/>
    <property type="match status" value="1"/>
</dbReference>
<dbReference type="Pfam" id="PF13417">
    <property type="entry name" value="GST_N_3"/>
    <property type="match status" value="1"/>
</dbReference>
<gene>
    <name evidence="2" type="ORF">HKT17_08655</name>
</gene>
<accession>A0ABX6N5X2</accession>
<name>A0ABX6N5X2_9BURK</name>
<dbReference type="RefSeq" id="WP_171099323.1">
    <property type="nucleotide sequence ID" value="NZ_CP053084.1"/>
</dbReference>
<dbReference type="Gene3D" id="3.40.30.10">
    <property type="entry name" value="Glutaredoxin"/>
    <property type="match status" value="1"/>
</dbReference>
<evidence type="ECO:0000313" key="2">
    <source>
        <dbReference type="EMBL" id="QJR29776.1"/>
    </source>
</evidence>
<protein>
    <submittedName>
        <fullName evidence="2">Glutathione S-transferase family protein</fullName>
    </submittedName>
</protein>
<sequence>MAMPKVLKVHGLDLSYFTGKLEAYLRGKQIPYELIEMDTGDFKRCGKATGVAQMPQVEWLDGQWLSDTTLIIEFLETLKPETSIMPENATIRFLALLLEDFGDEWLWRPALYYRWAHAQDARLMSHRLADGMMRDVPLPFFMRRWAILNRQRLHFLWLDGVRKSTAKRVEAHYLETLDALETVLEKQPFVLGQRPTLADYGLYGSMFRHFFCDPTPARIMRTRAPAVHEWVARLWNTKLADHNNAPLTTQWPVELTPLLNIIGTEFLPYMQANELAIEQGARQFKFSSQGVQFKIPTQRYRAWRYQRLRNRYQALELSTQQEINACFPELGTALSKPVTCPIEARIKGLPISTPTTMTSRTW</sequence>
<dbReference type="InterPro" id="IPR036282">
    <property type="entry name" value="Glutathione-S-Trfase_C_sf"/>
</dbReference>
<dbReference type="PANTHER" id="PTHR12289">
    <property type="entry name" value="METAXIN RELATED"/>
    <property type="match status" value="1"/>
</dbReference>
<keyword evidence="3" id="KW-1185">Reference proteome</keyword>
<dbReference type="SUPFAM" id="SSF47616">
    <property type="entry name" value="GST C-terminal domain-like"/>
    <property type="match status" value="1"/>
</dbReference>
<dbReference type="EMBL" id="CP053084">
    <property type="protein sequence ID" value="QJR29776.1"/>
    <property type="molecule type" value="Genomic_DNA"/>
</dbReference>